<feature type="region of interest" description="Disordered" evidence="1">
    <location>
        <begin position="453"/>
        <end position="489"/>
    </location>
</feature>
<dbReference type="EMBL" id="LGRX02004590">
    <property type="protein sequence ID" value="KAK3279977.1"/>
    <property type="molecule type" value="Genomic_DNA"/>
</dbReference>
<accession>A0AAE0LCF6</accession>
<evidence type="ECO:0000256" key="1">
    <source>
        <dbReference type="SAM" id="MobiDB-lite"/>
    </source>
</evidence>
<reference evidence="3 4" key="1">
    <citation type="journal article" date="2015" name="Genome Biol. Evol.">
        <title>Comparative Genomics of a Bacterivorous Green Alga Reveals Evolutionary Causalities and Consequences of Phago-Mixotrophic Mode of Nutrition.</title>
        <authorList>
            <person name="Burns J.A."/>
            <person name="Paasch A."/>
            <person name="Narechania A."/>
            <person name="Kim E."/>
        </authorList>
    </citation>
    <scope>NUCLEOTIDE SEQUENCE [LARGE SCALE GENOMIC DNA]</scope>
    <source>
        <strain evidence="3 4">PLY_AMNH</strain>
    </source>
</reference>
<protein>
    <recommendedName>
        <fullName evidence="2">Endonuclease/exonuclease/phosphatase domain-containing protein</fullName>
    </recommendedName>
</protein>
<feature type="domain" description="Endonuclease/exonuclease/phosphatase" evidence="2">
    <location>
        <begin position="64"/>
        <end position="390"/>
    </location>
</feature>
<feature type="region of interest" description="Disordered" evidence="1">
    <location>
        <begin position="249"/>
        <end position="281"/>
    </location>
</feature>
<dbReference type="Proteomes" id="UP001190700">
    <property type="component" value="Unassembled WGS sequence"/>
</dbReference>
<dbReference type="PANTHER" id="PTHR12121">
    <property type="entry name" value="CARBON CATABOLITE REPRESSOR PROTEIN 4"/>
    <property type="match status" value="1"/>
</dbReference>
<evidence type="ECO:0000259" key="2">
    <source>
        <dbReference type="Pfam" id="PF03372"/>
    </source>
</evidence>
<gene>
    <name evidence="3" type="ORF">CYMTET_12168</name>
</gene>
<organism evidence="3 4">
    <name type="scientific">Cymbomonas tetramitiformis</name>
    <dbReference type="NCBI Taxonomy" id="36881"/>
    <lineage>
        <taxon>Eukaryota</taxon>
        <taxon>Viridiplantae</taxon>
        <taxon>Chlorophyta</taxon>
        <taxon>Pyramimonadophyceae</taxon>
        <taxon>Pyramimonadales</taxon>
        <taxon>Pyramimonadaceae</taxon>
        <taxon>Cymbomonas</taxon>
    </lineage>
</organism>
<evidence type="ECO:0000313" key="4">
    <source>
        <dbReference type="Proteomes" id="UP001190700"/>
    </source>
</evidence>
<keyword evidence="4" id="KW-1185">Reference proteome</keyword>
<dbReference type="InterPro" id="IPR050410">
    <property type="entry name" value="CCR4/nocturin_mRNA_transcr"/>
</dbReference>
<dbReference type="Gene3D" id="3.60.10.10">
    <property type="entry name" value="Endonuclease/exonuclease/phosphatase"/>
    <property type="match status" value="1"/>
</dbReference>
<comment type="caution">
    <text evidence="3">The sequence shown here is derived from an EMBL/GenBank/DDBJ whole genome shotgun (WGS) entry which is preliminary data.</text>
</comment>
<sequence>MKEPKGSPLDRVPQHLSILSYNLLAPLYVRPIDRRTGNVQSFAAFKWAEPAEQRLDWEVRWPRLQHELSESRADVICLQEVQYEREAGSEDFALPQWLLLEGYLPCIPPQDALANIAARNERVLGTEAAIGNAVLIRRERLEVVKESERNGTTLVAMCIRGRPGTPLAPLQPTAIASLHLDAKSEEQRVKQLGRSLEQARAMGTRELLIAGDMNTECLKGSCVAAYLCDVEAPSKDELAEECSKALRLSSLEPSEDGSEDGQVEEGGATSGAGEEVDAKREESIVPDAAPANAPENGAPSNAQMDAWRGLFDTAVAAGHQTRVALQRVPTGPTRSAYAHDADAPPCMVWSLDHIFYTARTLRLHSHWAALEADPEAAAAGLPTSKCPSDHLPVAATFTPVAAATLDAADREETMRQLGALLEAQQSEWGLVKAGLEAEQQAMEEAERAAEAAVAVPDEIQEAPSQKKKKKGGKKKGPPSAEMQSFMRSKRERLRELKAAHRTHREEFVGACDELRLDVLEAELGDLFVWIEKGSVQMKD</sequence>
<dbReference type="GO" id="GO:0000175">
    <property type="term" value="F:3'-5'-RNA exonuclease activity"/>
    <property type="evidence" value="ECO:0007669"/>
    <property type="project" value="TreeGrafter"/>
</dbReference>
<feature type="compositionally biased region" description="Basic residues" evidence="1">
    <location>
        <begin position="465"/>
        <end position="476"/>
    </location>
</feature>
<proteinExistence type="predicted"/>
<dbReference type="SUPFAM" id="SSF56219">
    <property type="entry name" value="DNase I-like"/>
    <property type="match status" value="1"/>
</dbReference>
<dbReference type="Pfam" id="PF03372">
    <property type="entry name" value="Exo_endo_phos"/>
    <property type="match status" value="1"/>
</dbReference>
<name>A0AAE0LCF6_9CHLO</name>
<dbReference type="InterPro" id="IPR036691">
    <property type="entry name" value="Endo/exonu/phosph_ase_sf"/>
</dbReference>
<evidence type="ECO:0000313" key="3">
    <source>
        <dbReference type="EMBL" id="KAK3279977.1"/>
    </source>
</evidence>
<dbReference type="PANTHER" id="PTHR12121:SF34">
    <property type="entry name" value="PROTEIN ANGEL"/>
    <property type="match status" value="1"/>
</dbReference>
<feature type="compositionally biased region" description="Acidic residues" evidence="1">
    <location>
        <begin position="253"/>
        <end position="263"/>
    </location>
</feature>
<dbReference type="AlphaFoldDB" id="A0AAE0LCF6"/>
<dbReference type="InterPro" id="IPR005135">
    <property type="entry name" value="Endo/exonuclease/phosphatase"/>
</dbReference>